<comment type="caution">
    <text evidence="1">The sequence shown here is derived from an EMBL/GenBank/DDBJ whole genome shotgun (WGS) entry which is preliminary data.</text>
</comment>
<dbReference type="Proteomes" id="UP001610818">
    <property type="component" value="Unassembled WGS sequence"/>
</dbReference>
<sequence>MPEEIYFLFAHEPYFPPHGLREVNCTIVAADTLLHPHVRQPDGARIHCLLHTGPRTDGDIVPLSTLTHELDGGAGWVEVGDWEKVVADLLTLTRFGSCDSLGLGLPALERALVCSGPHTRVINLNPETGHRETHGPARRAAVLDELTHNLHAAQEGRQLWPGTGLLPALH</sequence>
<evidence type="ECO:0000313" key="2">
    <source>
        <dbReference type="Proteomes" id="UP001610818"/>
    </source>
</evidence>
<keyword evidence="2" id="KW-1185">Reference proteome</keyword>
<reference evidence="1 2" key="1">
    <citation type="submission" date="2024-10" db="EMBL/GenBank/DDBJ databases">
        <title>The Natural Products Discovery Center: Release of the First 8490 Sequenced Strains for Exploring Actinobacteria Biosynthetic Diversity.</title>
        <authorList>
            <person name="Kalkreuter E."/>
            <person name="Kautsar S.A."/>
            <person name="Yang D."/>
            <person name="Bader C.D."/>
            <person name="Teijaro C.N."/>
            <person name="Fluegel L."/>
            <person name="Davis C.M."/>
            <person name="Simpson J.R."/>
            <person name="Lauterbach L."/>
            <person name="Steele A.D."/>
            <person name="Gui C."/>
            <person name="Meng S."/>
            <person name="Li G."/>
            <person name="Viehrig K."/>
            <person name="Ye F."/>
            <person name="Su P."/>
            <person name="Kiefer A.F."/>
            <person name="Nichols A."/>
            <person name="Cepeda A.J."/>
            <person name="Yan W."/>
            <person name="Fan B."/>
            <person name="Jiang Y."/>
            <person name="Adhikari A."/>
            <person name="Zheng C.-J."/>
            <person name="Schuster L."/>
            <person name="Cowan T.M."/>
            <person name="Smanski M.J."/>
            <person name="Chevrette M.G."/>
            <person name="De Carvalho L.P.S."/>
            <person name="Shen B."/>
        </authorList>
    </citation>
    <scope>NUCLEOTIDE SEQUENCE [LARGE SCALE GENOMIC DNA]</scope>
    <source>
        <strain evidence="1 2">NPDC017990</strain>
    </source>
</reference>
<proteinExistence type="predicted"/>
<organism evidence="1 2">
    <name type="scientific">Streptomyces longisporoflavus</name>
    <dbReference type="NCBI Taxonomy" id="28044"/>
    <lineage>
        <taxon>Bacteria</taxon>
        <taxon>Bacillati</taxon>
        <taxon>Actinomycetota</taxon>
        <taxon>Actinomycetes</taxon>
        <taxon>Kitasatosporales</taxon>
        <taxon>Streptomycetaceae</taxon>
        <taxon>Streptomyces</taxon>
    </lineage>
</organism>
<dbReference type="RefSeq" id="WP_397718746.1">
    <property type="nucleotide sequence ID" value="NZ_JBIRGN010000014.1"/>
</dbReference>
<gene>
    <name evidence="1" type="ORF">ACH4F9_42650</name>
</gene>
<protein>
    <submittedName>
        <fullName evidence="1">Uncharacterized protein</fullName>
    </submittedName>
</protein>
<accession>A0ABW7R352</accession>
<evidence type="ECO:0000313" key="1">
    <source>
        <dbReference type="EMBL" id="MFH8551698.1"/>
    </source>
</evidence>
<name>A0ABW7R352_9ACTN</name>
<dbReference type="EMBL" id="JBIRGQ010000014">
    <property type="protein sequence ID" value="MFH8551698.1"/>
    <property type="molecule type" value="Genomic_DNA"/>
</dbReference>